<evidence type="ECO:0000256" key="1">
    <source>
        <dbReference type="SAM" id="MobiDB-lite"/>
    </source>
</evidence>
<feature type="compositionally biased region" description="Acidic residues" evidence="1">
    <location>
        <begin position="58"/>
        <end position="68"/>
    </location>
</feature>
<evidence type="ECO:0000313" key="4">
    <source>
        <dbReference type="Proteomes" id="UP000031563"/>
    </source>
</evidence>
<dbReference type="EMBL" id="JWIR02000025">
    <property type="protein sequence ID" value="KKB41032.1"/>
    <property type="molecule type" value="Genomic_DNA"/>
</dbReference>
<reference evidence="3" key="1">
    <citation type="submission" date="2015-02" db="EMBL/GenBank/DDBJ databases">
        <title>Genome Assembly of Bacillaceae bacterium MTCC 8252.</title>
        <authorList>
            <person name="Verma A."/>
            <person name="Khatri I."/>
            <person name="Mual P."/>
            <person name="Subramanian S."/>
            <person name="Krishnamurthi S."/>
        </authorList>
    </citation>
    <scope>NUCLEOTIDE SEQUENCE [LARGE SCALE GENOMIC DNA]</scope>
    <source>
        <strain evidence="3">MTCC 8252</strain>
    </source>
</reference>
<dbReference type="Proteomes" id="UP000031563">
    <property type="component" value="Unassembled WGS sequence"/>
</dbReference>
<feature type="transmembrane region" description="Helical" evidence="2">
    <location>
        <begin position="7"/>
        <end position="22"/>
    </location>
</feature>
<evidence type="ECO:0000313" key="3">
    <source>
        <dbReference type="EMBL" id="KKB41032.1"/>
    </source>
</evidence>
<organism evidence="3 4">
    <name type="scientific">Bacillus thermotolerans</name>
    <name type="common">Quasibacillus thermotolerans</name>
    <dbReference type="NCBI Taxonomy" id="1221996"/>
    <lineage>
        <taxon>Bacteria</taxon>
        <taxon>Bacillati</taxon>
        <taxon>Bacillota</taxon>
        <taxon>Bacilli</taxon>
        <taxon>Bacillales</taxon>
        <taxon>Bacillaceae</taxon>
        <taxon>Bacillus</taxon>
    </lineage>
</organism>
<keyword evidence="2" id="KW-1133">Transmembrane helix</keyword>
<gene>
    <name evidence="3" type="ORF">QY95_01095</name>
</gene>
<accession>A0A0F5I7A3</accession>
<comment type="caution">
    <text evidence="3">The sequence shown here is derived from an EMBL/GenBank/DDBJ whole genome shotgun (WGS) entry which is preliminary data.</text>
</comment>
<keyword evidence="2" id="KW-0812">Transmembrane</keyword>
<feature type="region of interest" description="Disordered" evidence="1">
    <location>
        <begin position="47"/>
        <end position="77"/>
    </location>
</feature>
<name>A0A0F5HUG4_BACTR</name>
<evidence type="ECO:0000256" key="2">
    <source>
        <dbReference type="SAM" id="Phobius"/>
    </source>
</evidence>
<dbReference type="STRING" id="1221996.QY95_01095"/>
<dbReference type="OrthoDB" id="2942936at2"/>
<protein>
    <submittedName>
        <fullName evidence="3">Uncharacterized protein</fullName>
    </submittedName>
</protein>
<keyword evidence="4" id="KW-1185">Reference proteome</keyword>
<sequence length="77" mass="9196">MKRVRQIAWIVVCVIAASWLYQVQLGAIPFLSFSVFLFYLAYREMKPRAKKRRSRFDEPEEFLTEEEPPEKKAEIIT</sequence>
<proteinExistence type="predicted"/>
<dbReference type="AlphaFoldDB" id="A0A0F5HUG4"/>
<feature type="transmembrane region" description="Helical" evidence="2">
    <location>
        <begin position="28"/>
        <end position="45"/>
    </location>
</feature>
<accession>A0A0F5HUG4</accession>
<dbReference type="RefSeq" id="WP_039231173.1">
    <property type="nucleotide sequence ID" value="NZ_JWIQ02000001.1"/>
</dbReference>
<keyword evidence="2" id="KW-0472">Membrane</keyword>